<dbReference type="EMBL" id="JAGGKG010000032">
    <property type="protein sequence ID" value="MBP1907697.1"/>
    <property type="molecule type" value="Genomic_DNA"/>
</dbReference>
<organism evidence="2 3">
    <name type="scientific">Paenibacillus turicensis</name>
    <dbReference type="NCBI Taxonomy" id="160487"/>
    <lineage>
        <taxon>Bacteria</taxon>
        <taxon>Bacillati</taxon>
        <taxon>Bacillota</taxon>
        <taxon>Bacilli</taxon>
        <taxon>Bacillales</taxon>
        <taxon>Paenibacillaceae</taxon>
        <taxon>Paenibacillus</taxon>
    </lineage>
</organism>
<reference evidence="2 3" key="1">
    <citation type="submission" date="2021-03" db="EMBL/GenBank/DDBJ databases">
        <title>Genomic Encyclopedia of Type Strains, Phase IV (KMG-IV): sequencing the most valuable type-strain genomes for metagenomic binning, comparative biology and taxonomic classification.</title>
        <authorList>
            <person name="Goeker M."/>
        </authorList>
    </citation>
    <scope>NUCLEOTIDE SEQUENCE [LARGE SCALE GENOMIC DNA]</scope>
    <source>
        <strain evidence="2 3">DSM 14349</strain>
    </source>
</reference>
<comment type="caution">
    <text evidence="2">The sequence shown here is derived from an EMBL/GenBank/DDBJ whole genome shotgun (WGS) entry which is preliminary data.</text>
</comment>
<evidence type="ECO:0000259" key="1">
    <source>
        <dbReference type="Pfam" id="PF17881"/>
    </source>
</evidence>
<accession>A0ABS4FYQ1</accession>
<sequence>MKSRTKWILLSILILLLVLFGLQRFYVYVQQDKWGGEAAAIEKAKQESNLVQADKVWKSVWDQVVWVVQGSNDQGQDMMVWLEEGKEAQKRLLSEGMSEESITAIINQELPNAKIKRLVPGIFNNTLVWQLFYKQQDHYIYRFYDFHTGKPLADEYTLPNR</sequence>
<gene>
    <name evidence="2" type="ORF">J2Z32_004378</name>
</gene>
<dbReference type="RefSeq" id="WP_210091275.1">
    <property type="nucleotide sequence ID" value="NZ_JAGGKG010000032.1"/>
</dbReference>
<evidence type="ECO:0000313" key="3">
    <source>
        <dbReference type="Proteomes" id="UP001519272"/>
    </source>
</evidence>
<dbReference type="Gene3D" id="3.10.450.40">
    <property type="match status" value="2"/>
</dbReference>
<dbReference type="InterPro" id="IPR041401">
    <property type="entry name" value="TseB-like_dom"/>
</dbReference>
<keyword evidence="3" id="KW-1185">Reference proteome</keyword>
<evidence type="ECO:0000313" key="2">
    <source>
        <dbReference type="EMBL" id="MBP1907697.1"/>
    </source>
</evidence>
<dbReference type="SUPFAM" id="SSF54403">
    <property type="entry name" value="Cystatin/monellin"/>
    <property type="match status" value="2"/>
</dbReference>
<dbReference type="InterPro" id="IPR046350">
    <property type="entry name" value="Cystatin_sf"/>
</dbReference>
<proteinExistence type="predicted"/>
<feature type="domain" description="Cell wall elongation regulator TseB-like" evidence="1">
    <location>
        <begin position="39"/>
        <end position="82"/>
    </location>
</feature>
<protein>
    <submittedName>
        <fullName evidence="2">Uncharacterized protein YpmB</fullName>
    </submittedName>
</protein>
<dbReference type="Pfam" id="PF17881">
    <property type="entry name" value="TseB"/>
    <property type="match status" value="1"/>
</dbReference>
<name>A0ABS4FYQ1_9BACL</name>
<dbReference type="Proteomes" id="UP001519272">
    <property type="component" value="Unassembled WGS sequence"/>
</dbReference>